<organism evidence="1 2">
    <name type="scientific">Nocardia wallacei</name>
    <dbReference type="NCBI Taxonomy" id="480035"/>
    <lineage>
        <taxon>Bacteria</taxon>
        <taxon>Bacillati</taxon>
        <taxon>Actinomycetota</taxon>
        <taxon>Actinomycetes</taxon>
        <taxon>Mycobacteriales</taxon>
        <taxon>Nocardiaceae</taxon>
        <taxon>Nocardia</taxon>
    </lineage>
</organism>
<dbReference type="KEGG" id="nwl:NWFMUON74_02130"/>
<sequence>MGIEGQAVVQQSLRVVQRLVGRKVQIVGYALDTDAARRQRAPESVPGAGISGASDIVSITFDHHSMIHGFAGAAIRGSGHSRTAVREFVFLMRFAVCHPSRCSNYLATLIESAIK</sequence>
<evidence type="ECO:0000313" key="1">
    <source>
        <dbReference type="EMBL" id="BCK52441.1"/>
    </source>
</evidence>
<dbReference type="EMBL" id="AP023396">
    <property type="protein sequence ID" value="BCK52441.1"/>
    <property type="molecule type" value="Genomic_DNA"/>
</dbReference>
<protein>
    <submittedName>
        <fullName evidence="1">Uncharacterized protein</fullName>
    </submittedName>
</protein>
<evidence type="ECO:0000313" key="2">
    <source>
        <dbReference type="Proteomes" id="UP000516173"/>
    </source>
</evidence>
<keyword evidence="2" id="KW-1185">Reference proteome</keyword>
<reference evidence="1 2" key="1">
    <citation type="submission" date="2020-08" db="EMBL/GenBank/DDBJ databases">
        <title>Genome Sequencing of Nocardia wallacei strain FMUON74 and assembly.</title>
        <authorList>
            <person name="Toyokawa M."/>
            <person name="Uesaka K."/>
        </authorList>
    </citation>
    <scope>NUCLEOTIDE SEQUENCE [LARGE SCALE GENOMIC DNA]</scope>
    <source>
        <strain evidence="1 2">FMUON74</strain>
    </source>
</reference>
<gene>
    <name evidence="1" type="ORF">NWFMUON74_02130</name>
</gene>
<dbReference type="AlphaFoldDB" id="A0A7G1KC79"/>
<accession>A0A7G1KC79</accession>
<name>A0A7G1KC79_9NOCA</name>
<proteinExistence type="predicted"/>
<dbReference type="Proteomes" id="UP000516173">
    <property type="component" value="Chromosome"/>
</dbReference>